<protein>
    <recommendedName>
        <fullName evidence="4">6-bladed beta-propeller protein</fullName>
    </recommendedName>
</protein>
<dbReference type="Proteomes" id="UP001157915">
    <property type="component" value="Unassembled WGS sequence"/>
</dbReference>
<evidence type="ECO:0000313" key="2">
    <source>
        <dbReference type="EMBL" id="SMP30189.1"/>
    </source>
</evidence>
<comment type="caution">
    <text evidence="2">The sequence shown here is derived from an EMBL/GenBank/DDBJ whole genome shotgun (WGS) entry which is preliminary data.</text>
</comment>
<proteinExistence type="predicted"/>
<evidence type="ECO:0000313" key="3">
    <source>
        <dbReference type="Proteomes" id="UP001157915"/>
    </source>
</evidence>
<gene>
    <name evidence="2" type="ORF">SAMN06265367_106284</name>
</gene>
<evidence type="ECO:0000256" key="1">
    <source>
        <dbReference type="SAM" id="SignalP"/>
    </source>
</evidence>
<reference evidence="2 3" key="1">
    <citation type="submission" date="2017-05" db="EMBL/GenBank/DDBJ databases">
        <authorList>
            <person name="Varghese N."/>
            <person name="Submissions S."/>
        </authorList>
    </citation>
    <scope>NUCLEOTIDE SEQUENCE [LARGE SCALE GENOMIC DNA]</scope>
    <source>
        <strain evidence="2 3">DSM 15360</strain>
    </source>
</reference>
<dbReference type="RefSeq" id="WP_283414014.1">
    <property type="nucleotide sequence ID" value="NZ_FXUA01000006.1"/>
</dbReference>
<feature type="signal peptide" evidence="1">
    <location>
        <begin position="1"/>
        <end position="18"/>
    </location>
</feature>
<organism evidence="2 3">
    <name type="scientific">Algoriphagus winogradskyi</name>
    <dbReference type="NCBI Taxonomy" id="237017"/>
    <lineage>
        <taxon>Bacteria</taxon>
        <taxon>Pseudomonadati</taxon>
        <taxon>Bacteroidota</taxon>
        <taxon>Cytophagia</taxon>
        <taxon>Cytophagales</taxon>
        <taxon>Cyclobacteriaceae</taxon>
        <taxon>Algoriphagus</taxon>
    </lineage>
</organism>
<keyword evidence="3" id="KW-1185">Reference proteome</keyword>
<evidence type="ECO:0008006" key="4">
    <source>
        <dbReference type="Google" id="ProtNLM"/>
    </source>
</evidence>
<keyword evidence="1" id="KW-0732">Signal</keyword>
<dbReference type="PROSITE" id="PS51257">
    <property type="entry name" value="PROKAR_LIPOPROTEIN"/>
    <property type="match status" value="1"/>
</dbReference>
<dbReference type="EMBL" id="FXUA01000006">
    <property type="protein sequence ID" value="SMP30189.1"/>
    <property type="molecule type" value="Genomic_DNA"/>
</dbReference>
<accession>A0ABY1PCW6</accession>
<name>A0ABY1PCW6_9BACT</name>
<sequence>MRCVFILLLALSFGCAQQKTEELSETATSQDPTNIVIQNLELEQVQFNYEGFVGKGSVELEEDKLLFLDRLSMQVIEFNKDGEFLRIPISNGEGPSEIPVFQTYTSYKGRKFFMNGWTLFEFNESNSLLNRTLLDFSHSSDIKEVESNPKVDDIGIYEVKYWGNQLEVRDGFLYTKIESSNPGFNFVMHKEFYEKAPLYGKVDLNTGKVVELLGKRPAIYLNYSYLPHFDYYFHDFLEEEVYISFEPDSLIYILDEDFEVQEAFGNMGVGMDQSYREVSTVEDWEDYWRINQTQKGFYKYIKVIPEDELVFRTYTTGNPDPNSFELGTNPQRMQIYHQKRLIGDVEVPNFFSVIGKIEDYYYADGSLDNPDNEEIVVYRFKLNY</sequence>
<feature type="chain" id="PRO_5046957136" description="6-bladed beta-propeller protein" evidence="1">
    <location>
        <begin position="19"/>
        <end position="384"/>
    </location>
</feature>